<sequence length="319" mass="37165">MKKDNYIRFDWAIKRLLRQKANYVILEGFLSELLGEDIRIHSLLESESNQEEADDKYNRVDLLAEDSRKQLIIVEVQNTRELSYFQRMLYGSSKAIVEYIHLGDKYKEVRKVYSINIVYFDLGQGSDYIYHGYTHFIGVHTKDELLLSKRQQSTFSRLYAGDLFPEYYVIRVDEFNQKAVTPLDEWIQYLKTGEIAERPRAKGLREAADILLMDKMTPEDRARYIRHMDNLRIQWDVLTNAREEGLDEGRKEGLEEGRKEGLEEGRKEGLEEGRKEGLEKGRKEAVLQTALNLKRLGVSIEVIAQSTGLSVEEIQCLAD</sequence>
<reference evidence="2" key="1">
    <citation type="journal article" date="2021" name="PeerJ">
        <title>Extensive microbial diversity within the chicken gut microbiome revealed by metagenomics and culture.</title>
        <authorList>
            <person name="Gilroy R."/>
            <person name="Ravi A."/>
            <person name="Getino M."/>
            <person name="Pursley I."/>
            <person name="Horton D.L."/>
            <person name="Alikhan N.F."/>
            <person name="Baker D."/>
            <person name="Gharbi K."/>
            <person name="Hall N."/>
            <person name="Watson M."/>
            <person name="Adriaenssens E.M."/>
            <person name="Foster-Nyarko E."/>
            <person name="Jarju S."/>
            <person name="Secka A."/>
            <person name="Antonio M."/>
            <person name="Oren A."/>
            <person name="Chaudhuri R.R."/>
            <person name="La Ragione R."/>
            <person name="Hildebrand F."/>
            <person name="Pallen M.J."/>
        </authorList>
    </citation>
    <scope>NUCLEOTIDE SEQUENCE</scope>
    <source>
        <strain evidence="2">ChiHecec2B26-12326</strain>
    </source>
</reference>
<dbReference type="InterPro" id="IPR010106">
    <property type="entry name" value="RpnA"/>
</dbReference>
<dbReference type="PANTHER" id="PTHR41317:SF1">
    <property type="entry name" value="PD-(D_E)XK NUCLEASE FAMILY TRANSPOSASE"/>
    <property type="match status" value="1"/>
</dbReference>
<proteinExistence type="predicted"/>
<accession>A0A9D2BPV2</accession>
<dbReference type="NCBIfam" id="TIGR01784">
    <property type="entry name" value="T_den_put_tspse"/>
    <property type="match status" value="1"/>
</dbReference>
<comment type="caution">
    <text evidence="2">The sequence shown here is derived from an EMBL/GenBank/DDBJ whole genome shotgun (WGS) entry which is preliminary data.</text>
</comment>
<dbReference type="EMBL" id="DXEN01000033">
    <property type="protein sequence ID" value="HIX85992.1"/>
    <property type="molecule type" value="Genomic_DNA"/>
</dbReference>
<dbReference type="Proteomes" id="UP000823847">
    <property type="component" value="Unassembled WGS sequence"/>
</dbReference>
<feature type="region of interest" description="Disordered" evidence="1">
    <location>
        <begin position="246"/>
        <end position="281"/>
    </location>
</feature>
<dbReference type="AlphaFoldDB" id="A0A9D2BPV2"/>
<dbReference type="PANTHER" id="PTHR41317">
    <property type="entry name" value="PD-(D_E)XK NUCLEASE FAMILY TRANSPOSASE"/>
    <property type="match status" value="1"/>
</dbReference>
<protein>
    <submittedName>
        <fullName evidence="2">Rpn family recombination-promoting nuclease/putative transposase</fullName>
    </submittedName>
</protein>
<reference evidence="2" key="2">
    <citation type="submission" date="2021-04" db="EMBL/GenBank/DDBJ databases">
        <authorList>
            <person name="Gilroy R."/>
        </authorList>
    </citation>
    <scope>NUCLEOTIDE SEQUENCE</scope>
    <source>
        <strain evidence="2">ChiHecec2B26-12326</strain>
    </source>
</reference>
<name>A0A9D2BPV2_9BACT</name>
<dbReference type="Pfam" id="PF12784">
    <property type="entry name" value="PDDEXK_2"/>
    <property type="match status" value="1"/>
</dbReference>
<gene>
    <name evidence="2" type="ORF">H9848_05225</name>
</gene>
<evidence type="ECO:0000256" key="1">
    <source>
        <dbReference type="SAM" id="MobiDB-lite"/>
    </source>
</evidence>
<evidence type="ECO:0000313" key="2">
    <source>
        <dbReference type="EMBL" id="HIX85992.1"/>
    </source>
</evidence>
<organism evidence="2 3">
    <name type="scientific">Candidatus Parabacteroides intestinigallinarum</name>
    <dbReference type="NCBI Taxonomy" id="2838722"/>
    <lineage>
        <taxon>Bacteria</taxon>
        <taxon>Pseudomonadati</taxon>
        <taxon>Bacteroidota</taxon>
        <taxon>Bacteroidia</taxon>
        <taxon>Bacteroidales</taxon>
        <taxon>Tannerellaceae</taxon>
        <taxon>Parabacteroides</taxon>
    </lineage>
</organism>
<evidence type="ECO:0000313" key="3">
    <source>
        <dbReference type="Proteomes" id="UP000823847"/>
    </source>
</evidence>